<comment type="caution">
    <text evidence="3">The sequence shown here is derived from an EMBL/GenBank/DDBJ whole genome shotgun (WGS) entry which is preliminary data.</text>
</comment>
<dbReference type="NCBIfam" id="NF040977">
    <property type="entry name" value="RepA_IncFII_LM"/>
    <property type="match status" value="1"/>
</dbReference>
<protein>
    <recommendedName>
        <fullName evidence="1">Replication initiation protein</fullName>
    </recommendedName>
</protein>
<dbReference type="EMBL" id="DAATAH010000118">
    <property type="protein sequence ID" value="HAE7767745.1"/>
    <property type="molecule type" value="Genomic_DNA"/>
</dbReference>
<accession>A0A736R9B9</accession>
<organism evidence="3">
    <name type="scientific">Salmonella enterica subsp. houtenae serovar 45:g,z51:-</name>
    <dbReference type="NCBI Taxonomy" id="1967611"/>
    <lineage>
        <taxon>Bacteria</taxon>
        <taxon>Pseudomonadati</taxon>
        <taxon>Pseudomonadota</taxon>
        <taxon>Gammaproteobacteria</taxon>
        <taxon>Enterobacterales</taxon>
        <taxon>Enterobacteriaceae</taxon>
        <taxon>Salmonella</taxon>
    </lineage>
</organism>
<dbReference type="Pfam" id="PF02387">
    <property type="entry name" value="IncFII_repA"/>
    <property type="match status" value="1"/>
</dbReference>
<name>A0A736R9B9_SALHO</name>
<evidence type="ECO:0000256" key="2">
    <source>
        <dbReference type="ARBA" id="ARBA00022705"/>
    </source>
</evidence>
<sequence>MTYCRLIPVVDNKHLEAIGAIHCDRIWDKTTGSWIPNLIWVSELFFTLIGYEYGKYEAAQQQQLAWENKGLKEAISLTEARRRAKVKHIQTAFEVRAKKRAFKDGLDNDGAYGTFRLLVEPVKPAVTLLENIREARQHQT</sequence>
<proteinExistence type="predicted"/>
<dbReference type="GO" id="GO:0006260">
    <property type="term" value="P:DNA replication"/>
    <property type="evidence" value="ECO:0007669"/>
    <property type="project" value="UniProtKB-KW"/>
</dbReference>
<gene>
    <name evidence="3" type="ORF">GNB58_004865</name>
</gene>
<reference evidence="3" key="2">
    <citation type="submission" date="2018-07" db="EMBL/GenBank/DDBJ databases">
        <authorList>
            <consortium name="NCBI Pathogen Detection Project"/>
        </authorList>
    </citation>
    <scope>NUCLEOTIDE SEQUENCE</scope>
    <source>
        <strain evidence="3">2584-68</strain>
    </source>
</reference>
<dbReference type="AlphaFoldDB" id="A0A736R9B9"/>
<evidence type="ECO:0000256" key="1">
    <source>
        <dbReference type="ARBA" id="ARBA00019152"/>
    </source>
</evidence>
<reference evidence="3" key="1">
    <citation type="journal article" date="2018" name="Genome Biol.">
        <title>SKESA: strategic k-mer extension for scrupulous assemblies.</title>
        <authorList>
            <person name="Souvorov A."/>
            <person name="Agarwala R."/>
            <person name="Lipman D.J."/>
        </authorList>
    </citation>
    <scope>NUCLEOTIDE SEQUENCE</scope>
    <source>
        <strain evidence="3">2584-68</strain>
    </source>
</reference>
<dbReference type="InterPro" id="IPR003446">
    <property type="entry name" value="Plasmid_replication_init_RepA"/>
</dbReference>
<dbReference type="GO" id="GO:0006276">
    <property type="term" value="P:plasmid maintenance"/>
    <property type="evidence" value="ECO:0007669"/>
    <property type="project" value="InterPro"/>
</dbReference>
<keyword evidence="2" id="KW-0235">DNA replication</keyword>
<evidence type="ECO:0000313" key="3">
    <source>
        <dbReference type="EMBL" id="HAE7767745.1"/>
    </source>
</evidence>